<feature type="compositionally biased region" description="Polar residues" evidence="1">
    <location>
        <begin position="1"/>
        <end position="13"/>
    </location>
</feature>
<evidence type="ECO:0000313" key="3">
    <source>
        <dbReference type="Proteomes" id="UP000324222"/>
    </source>
</evidence>
<dbReference type="AlphaFoldDB" id="A0A5B7CTG4"/>
<name>A0A5B7CTG4_PORTR</name>
<evidence type="ECO:0000313" key="2">
    <source>
        <dbReference type="EMBL" id="MPC10763.1"/>
    </source>
</evidence>
<keyword evidence="3" id="KW-1185">Reference proteome</keyword>
<organism evidence="2 3">
    <name type="scientific">Portunus trituberculatus</name>
    <name type="common">Swimming crab</name>
    <name type="synonym">Neptunus trituberculatus</name>
    <dbReference type="NCBI Taxonomy" id="210409"/>
    <lineage>
        <taxon>Eukaryota</taxon>
        <taxon>Metazoa</taxon>
        <taxon>Ecdysozoa</taxon>
        <taxon>Arthropoda</taxon>
        <taxon>Crustacea</taxon>
        <taxon>Multicrustacea</taxon>
        <taxon>Malacostraca</taxon>
        <taxon>Eumalacostraca</taxon>
        <taxon>Eucarida</taxon>
        <taxon>Decapoda</taxon>
        <taxon>Pleocyemata</taxon>
        <taxon>Brachyura</taxon>
        <taxon>Eubrachyura</taxon>
        <taxon>Portunoidea</taxon>
        <taxon>Portunidae</taxon>
        <taxon>Portuninae</taxon>
        <taxon>Portunus</taxon>
    </lineage>
</organism>
<accession>A0A5B7CTG4</accession>
<reference evidence="2 3" key="1">
    <citation type="submission" date="2019-05" db="EMBL/GenBank/DDBJ databases">
        <title>Another draft genome of Portunus trituberculatus and its Hox gene families provides insights of decapod evolution.</title>
        <authorList>
            <person name="Jeong J.-H."/>
            <person name="Song I."/>
            <person name="Kim S."/>
            <person name="Choi T."/>
            <person name="Kim D."/>
            <person name="Ryu S."/>
            <person name="Kim W."/>
        </authorList>
    </citation>
    <scope>NUCLEOTIDE SEQUENCE [LARGE SCALE GENOMIC DNA]</scope>
    <source>
        <tissue evidence="2">Muscle</tissue>
    </source>
</reference>
<feature type="region of interest" description="Disordered" evidence="1">
    <location>
        <begin position="1"/>
        <end position="22"/>
    </location>
</feature>
<evidence type="ECO:0000256" key="1">
    <source>
        <dbReference type="SAM" id="MobiDB-lite"/>
    </source>
</evidence>
<dbReference type="EMBL" id="VSRR010000129">
    <property type="protein sequence ID" value="MPC10763.1"/>
    <property type="molecule type" value="Genomic_DNA"/>
</dbReference>
<comment type="caution">
    <text evidence="2">The sequence shown here is derived from an EMBL/GenBank/DDBJ whole genome shotgun (WGS) entry which is preliminary data.</text>
</comment>
<gene>
    <name evidence="2" type="ORF">E2C01_003403</name>
</gene>
<protein>
    <submittedName>
        <fullName evidence="2">Uncharacterized protein</fullName>
    </submittedName>
</protein>
<sequence>MHENVILTTTATQPVERGRESKHGAALFKTSMSIPNTNYDLEWKPHSRWSLLEGLVVRMSTWPGPCSSMKASRWRGT</sequence>
<proteinExistence type="predicted"/>
<dbReference type="Proteomes" id="UP000324222">
    <property type="component" value="Unassembled WGS sequence"/>
</dbReference>